<gene>
    <name evidence="2" type="ORF">SLAVMIC_00812</name>
</gene>
<protein>
    <recommendedName>
        <fullName evidence="1">DUF4325 domain-containing protein</fullName>
    </recommendedName>
</protein>
<sequence length="108" mass="12643">MRVLKITDYTEFPGPNLIKNGNYSGEYFYNILKPMFEKALKSKEKVLVDLDGTGGFGFGWQRQLFGSLWKDFTKEVVLENLIIKSDEEPYLISETIEEIFIKEMEPYE</sequence>
<accession>A0A8D9CCT7</accession>
<dbReference type="Pfam" id="PF14213">
    <property type="entry name" value="DUF4325"/>
    <property type="match status" value="1"/>
</dbReference>
<dbReference type="InterPro" id="IPR025474">
    <property type="entry name" value="DUF4325"/>
</dbReference>
<feature type="domain" description="DUF4325" evidence="1">
    <location>
        <begin position="25"/>
        <end position="90"/>
    </location>
</feature>
<dbReference type="EMBL" id="OU342829">
    <property type="protein sequence ID" value="CAG7581378.1"/>
    <property type="molecule type" value="Genomic_DNA"/>
</dbReference>
<evidence type="ECO:0000259" key="1">
    <source>
        <dbReference type="Pfam" id="PF14213"/>
    </source>
</evidence>
<name>A0A8D9CCT7_9VIRU</name>
<reference evidence="2" key="1">
    <citation type="submission" date="2021-06" db="EMBL/GenBank/DDBJ databases">
        <authorList>
            <person name="Gannon L."/>
            <person name="Redgwell R T."/>
            <person name="Michniewski S."/>
            <person name="Harrison D C."/>
            <person name="Millard A."/>
        </authorList>
    </citation>
    <scope>NUCLEOTIDE SEQUENCE</scope>
</reference>
<evidence type="ECO:0000313" key="2">
    <source>
        <dbReference type="EMBL" id="CAG7581378.1"/>
    </source>
</evidence>
<organism evidence="2">
    <name type="scientific">uncultured marine phage</name>
    <dbReference type="NCBI Taxonomy" id="707152"/>
    <lineage>
        <taxon>Viruses</taxon>
        <taxon>environmental samples</taxon>
    </lineage>
</organism>
<proteinExistence type="predicted"/>